<gene>
    <name evidence="1" type="ORF">SDC9_55231</name>
</gene>
<accession>A0A644WYC6</accession>
<proteinExistence type="predicted"/>
<name>A0A644WYC6_9ZZZZ</name>
<protein>
    <submittedName>
        <fullName evidence="1">Uncharacterized protein</fullName>
    </submittedName>
</protein>
<organism evidence="1">
    <name type="scientific">bioreactor metagenome</name>
    <dbReference type="NCBI Taxonomy" id="1076179"/>
    <lineage>
        <taxon>unclassified sequences</taxon>
        <taxon>metagenomes</taxon>
        <taxon>ecological metagenomes</taxon>
    </lineage>
</organism>
<comment type="caution">
    <text evidence="1">The sequence shown here is derived from an EMBL/GenBank/DDBJ whole genome shotgun (WGS) entry which is preliminary data.</text>
</comment>
<reference evidence="1" key="1">
    <citation type="submission" date="2019-08" db="EMBL/GenBank/DDBJ databases">
        <authorList>
            <person name="Kucharzyk K."/>
            <person name="Murdoch R.W."/>
            <person name="Higgins S."/>
            <person name="Loffler F."/>
        </authorList>
    </citation>
    <scope>NUCLEOTIDE SEQUENCE</scope>
</reference>
<sequence>MGDFRRVVQAELGVLQIQLLFHPSVLLKQEAVVVIADEQYVVDMFQHQVAEGQPGWVEGIHSK</sequence>
<evidence type="ECO:0000313" key="1">
    <source>
        <dbReference type="EMBL" id="MPM08915.1"/>
    </source>
</evidence>
<dbReference type="EMBL" id="VSSQ01001507">
    <property type="protein sequence ID" value="MPM08915.1"/>
    <property type="molecule type" value="Genomic_DNA"/>
</dbReference>
<dbReference type="AlphaFoldDB" id="A0A644WYC6"/>